<reference evidence="8 9" key="1">
    <citation type="submission" date="2024-04" db="EMBL/GenBank/DDBJ databases">
        <title>Tritrichomonas musculus Genome.</title>
        <authorList>
            <person name="Alves-Ferreira E."/>
            <person name="Grigg M."/>
            <person name="Lorenzi H."/>
            <person name="Galac M."/>
        </authorList>
    </citation>
    <scope>NUCLEOTIDE SEQUENCE [LARGE SCALE GENOMIC DNA]</scope>
    <source>
        <strain evidence="8 9">EAF2021</strain>
    </source>
</reference>
<sequence length="963" mass="108931">MNKKKYLRIFSLKNFKIIKEIGNGSFGSVLLVENKEKMNYAAKVSNRKFDIKTIFDLNGSSYIENGSFLQEIQSYVITDNFSILLLYGFNLFDFNSDPYPTLITEYMENGSLDHLLEKERRSLAPHEFNSTKKYIIALGVAFGMKYLHSRGIIHRDLKPGNILLDNNFNPKICDFGLSIVSDKELTKIKMESEVGTPMYMAPEIYSGEPYSYKIDVFAYSFIVYEIITGKKPLEGYDNVFKLTDDLIKGKRPDLSFVKSDEMKIFLEKCWSEDPLKRPTFSEIVEEMMTKKLQDAFGIIDEDDVADYCDHFDENLKDPNLYQSMKFTPIIESGDARSMYLFGLMLFRGVGCEINKEKGAKYIKMAADRGDEQAVLMYAFMLDEGNGIKMNKKEAAKYFKISADQGNELSMFKFGMMLDQGKGVKMNKKEANRYYKNAADKGVPAAMCLYATKLFNGDEIPQDKKDAFRYFKMAADQGCTEAFFYYGCMLINGEVSPPNKEEGMKYVKKAADLDYPKAMGFYAMKLDEGNDKKTAAKYYKMAADKGDSNSMYCYGDMLFTGDGIPANKKEAAKYLKKAADNGVIEAMSIYSNMLLEGDGIPINEKEAANYLKIMADKGDKVSMFNYGVLLMTGNGIHINKNEGIKYIKKSADNGDDDAMFTYAKILMNGDGVAKNIKQAVMYAKKAADAGNEEACLGYGLLLINGDKIPADENEAIKYLKIASYKGNSLATSILKTLNVKPQSSSFYANYNSESIVNTNTESITNKYISKKMISETKKAAESGDRDAMLDYGILLVDGHCIQKNEIEGKEYIKKSADLGNAEAMFEYGKLLYDNKKSRKKAFEYFKKATDRGHVEAMNCYGLMLYRRDYIKNNKKDGLRYMKMSADQGCVDAMVNYASTLFQDGGLIKDKGEAARYIKMAIDKGDYSLIDYYNTILDAKKFNEKCVLFVILILLLAFCYFKFLS</sequence>
<dbReference type="PANTHER" id="PTHR11102">
    <property type="entry name" value="SEL-1-LIKE PROTEIN"/>
    <property type="match status" value="1"/>
</dbReference>
<dbReference type="InterPro" id="IPR050767">
    <property type="entry name" value="Sel1_AlgK"/>
</dbReference>
<name>A0ABR2GVK5_9EUKA</name>
<comment type="similarity">
    <text evidence="4">Belongs to the sel-1 family.</text>
</comment>
<evidence type="ECO:0000256" key="6">
    <source>
        <dbReference type="SAM" id="Phobius"/>
    </source>
</evidence>
<evidence type="ECO:0000256" key="3">
    <source>
        <dbReference type="ARBA" id="ARBA00022840"/>
    </source>
</evidence>
<dbReference type="InterPro" id="IPR000719">
    <property type="entry name" value="Prot_kinase_dom"/>
</dbReference>
<dbReference type="InterPro" id="IPR017441">
    <property type="entry name" value="Protein_kinase_ATP_BS"/>
</dbReference>
<comment type="caution">
    <text evidence="8">The sequence shown here is derived from an EMBL/GenBank/DDBJ whole genome shotgun (WGS) entry which is preliminary data.</text>
</comment>
<keyword evidence="9" id="KW-1185">Reference proteome</keyword>
<evidence type="ECO:0000256" key="2">
    <source>
        <dbReference type="ARBA" id="ARBA00022741"/>
    </source>
</evidence>
<evidence type="ECO:0000256" key="1">
    <source>
        <dbReference type="ARBA" id="ARBA00022527"/>
    </source>
</evidence>
<dbReference type="PROSITE" id="PS00108">
    <property type="entry name" value="PROTEIN_KINASE_ST"/>
    <property type="match status" value="1"/>
</dbReference>
<keyword evidence="1" id="KW-0723">Serine/threonine-protein kinase</keyword>
<dbReference type="Gene3D" id="1.25.40.10">
    <property type="entry name" value="Tetratricopeptide repeat domain"/>
    <property type="match status" value="3"/>
</dbReference>
<dbReference type="InterPro" id="IPR057136">
    <property type="entry name" value="At2g35280_TPR_dom"/>
</dbReference>
<dbReference type="InterPro" id="IPR006597">
    <property type="entry name" value="Sel1-like"/>
</dbReference>
<dbReference type="Pfam" id="PF23310">
    <property type="entry name" value="TPR_27"/>
    <property type="match status" value="1"/>
</dbReference>
<evidence type="ECO:0000313" key="8">
    <source>
        <dbReference type="EMBL" id="KAK8837911.1"/>
    </source>
</evidence>
<evidence type="ECO:0000259" key="7">
    <source>
        <dbReference type="PROSITE" id="PS50011"/>
    </source>
</evidence>
<proteinExistence type="inferred from homology"/>
<keyword evidence="3 5" id="KW-0067">ATP-binding</keyword>
<dbReference type="SMART" id="SM00671">
    <property type="entry name" value="SEL1"/>
    <property type="match status" value="15"/>
</dbReference>
<dbReference type="SMART" id="SM00220">
    <property type="entry name" value="S_TKc"/>
    <property type="match status" value="1"/>
</dbReference>
<dbReference type="EMBL" id="JAPFFF010000057">
    <property type="protein sequence ID" value="KAK8837911.1"/>
    <property type="molecule type" value="Genomic_DNA"/>
</dbReference>
<feature type="domain" description="Protein kinase" evidence="7">
    <location>
        <begin position="15"/>
        <end position="296"/>
    </location>
</feature>
<keyword evidence="6" id="KW-0812">Transmembrane</keyword>
<dbReference type="InterPro" id="IPR011009">
    <property type="entry name" value="Kinase-like_dom_sf"/>
</dbReference>
<dbReference type="InterPro" id="IPR011990">
    <property type="entry name" value="TPR-like_helical_dom_sf"/>
</dbReference>
<feature type="binding site" evidence="5">
    <location>
        <position position="43"/>
    </location>
    <ligand>
        <name>ATP</name>
        <dbReference type="ChEBI" id="CHEBI:30616"/>
    </ligand>
</feature>
<keyword evidence="1" id="KW-0808">Transferase</keyword>
<dbReference type="Pfam" id="PF00069">
    <property type="entry name" value="Pkinase"/>
    <property type="match status" value="1"/>
</dbReference>
<evidence type="ECO:0000256" key="5">
    <source>
        <dbReference type="PROSITE-ProRule" id="PRU10141"/>
    </source>
</evidence>
<dbReference type="Gene3D" id="1.10.510.10">
    <property type="entry name" value="Transferase(Phosphotransferase) domain 1"/>
    <property type="match status" value="1"/>
</dbReference>
<dbReference type="SUPFAM" id="SSF81901">
    <property type="entry name" value="HCP-like"/>
    <property type="match status" value="3"/>
</dbReference>
<evidence type="ECO:0000256" key="4">
    <source>
        <dbReference type="ARBA" id="ARBA00038101"/>
    </source>
</evidence>
<keyword evidence="1" id="KW-0418">Kinase</keyword>
<feature type="transmembrane region" description="Helical" evidence="6">
    <location>
        <begin position="945"/>
        <end position="962"/>
    </location>
</feature>
<dbReference type="PRINTS" id="PR00109">
    <property type="entry name" value="TYRKINASE"/>
</dbReference>
<organism evidence="8 9">
    <name type="scientific">Tritrichomonas musculus</name>
    <dbReference type="NCBI Taxonomy" id="1915356"/>
    <lineage>
        <taxon>Eukaryota</taxon>
        <taxon>Metamonada</taxon>
        <taxon>Parabasalia</taxon>
        <taxon>Tritrichomonadida</taxon>
        <taxon>Tritrichomonadidae</taxon>
        <taxon>Tritrichomonas</taxon>
    </lineage>
</organism>
<dbReference type="PROSITE" id="PS50011">
    <property type="entry name" value="PROTEIN_KINASE_DOM"/>
    <property type="match status" value="1"/>
</dbReference>
<keyword evidence="6" id="KW-0472">Membrane</keyword>
<protein>
    <recommendedName>
        <fullName evidence="7">Protein kinase domain-containing protein</fullName>
    </recommendedName>
</protein>
<dbReference type="PANTHER" id="PTHR11102:SF160">
    <property type="entry name" value="ERAD-ASSOCIATED E3 UBIQUITIN-PROTEIN LIGASE COMPONENT HRD3"/>
    <property type="match status" value="1"/>
</dbReference>
<dbReference type="PROSITE" id="PS00107">
    <property type="entry name" value="PROTEIN_KINASE_ATP"/>
    <property type="match status" value="1"/>
</dbReference>
<dbReference type="SUPFAM" id="SSF56112">
    <property type="entry name" value="Protein kinase-like (PK-like)"/>
    <property type="match status" value="1"/>
</dbReference>
<dbReference type="InterPro" id="IPR008271">
    <property type="entry name" value="Ser/Thr_kinase_AS"/>
</dbReference>
<dbReference type="Proteomes" id="UP001470230">
    <property type="component" value="Unassembled WGS sequence"/>
</dbReference>
<evidence type="ECO:0000313" key="9">
    <source>
        <dbReference type="Proteomes" id="UP001470230"/>
    </source>
</evidence>
<keyword evidence="6" id="KW-1133">Transmembrane helix</keyword>
<keyword evidence="2 5" id="KW-0547">Nucleotide-binding</keyword>
<dbReference type="Pfam" id="PF08238">
    <property type="entry name" value="Sel1"/>
    <property type="match status" value="12"/>
</dbReference>
<gene>
    <name evidence="8" type="ORF">M9Y10_035852</name>
</gene>
<accession>A0ABR2GVK5</accession>
<dbReference type="InterPro" id="IPR001245">
    <property type="entry name" value="Ser-Thr/Tyr_kinase_cat_dom"/>
</dbReference>